<sequence length="68" mass="7494">MVCTNEAPPLVFDDCRDWGRFRPTSFEVGKLLPALTSQDQRCHLFDEETLSLSCCESGEATGGGSLLR</sequence>
<gene>
    <name evidence="1" type="ORF">RCOM_1373170</name>
</gene>
<dbReference type="Proteomes" id="UP000008311">
    <property type="component" value="Unassembled WGS sequence"/>
</dbReference>
<dbReference type="EMBL" id="EQ974157">
    <property type="protein sequence ID" value="EEF32582.1"/>
    <property type="molecule type" value="Genomic_DNA"/>
</dbReference>
<evidence type="ECO:0000313" key="1">
    <source>
        <dbReference type="EMBL" id="EEF32582.1"/>
    </source>
</evidence>
<protein>
    <submittedName>
        <fullName evidence="1">Uncharacterized protein</fullName>
    </submittedName>
</protein>
<proteinExistence type="predicted"/>
<reference evidence="2" key="1">
    <citation type="journal article" date="2010" name="Nat. Biotechnol.">
        <title>Draft genome sequence of the oilseed species Ricinus communis.</title>
        <authorList>
            <person name="Chan A.P."/>
            <person name="Crabtree J."/>
            <person name="Zhao Q."/>
            <person name="Lorenzi H."/>
            <person name="Orvis J."/>
            <person name="Puiu D."/>
            <person name="Melake-Berhan A."/>
            <person name="Jones K.M."/>
            <person name="Redman J."/>
            <person name="Chen G."/>
            <person name="Cahoon E.B."/>
            <person name="Gedil M."/>
            <person name="Stanke M."/>
            <person name="Haas B.J."/>
            <person name="Wortman J.R."/>
            <person name="Fraser-Liggett C.M."/>
            <person name="Ravel J."/>
            <person name="Rabinowicz P.D."/>
        </authorList>
    </citation>
    <scope>NUCLEOTIDE SEQUENCE [LARGE SCALE GENOMIC DNA]</scope>
    <source>
        <strain evidence="2">cv. Hale</strain>
    </source>
</reference>
<dbReference type="AlphaFoldDB" id="B9SUY1"/>
<name>B9SUY1_RICCO</name>
<accession>B9SUY1</accession>
<organism evidence="1 2">
    <name type="scientific">Ricinus communis</name>
    <name type="common">Castor bean</name>
    <dbReference type="NCBI Taxonomy" id="3988"/>
    <lineage>
        <taxon>Eukaryota</taxon>
        <taxon>Viridiplantae</taxon>
        <taxon>Streptophyta</taxon>
        <taxon>Embryophyta</taxon>
        <taxon>Tracheophyta</taxon>
        <taxon>Spermatophyta</taxon>
        <taxon>Magnoliopsida</taxon>
        <taxon>eudicotyledons</taxon>
        <taxon>Gunneridae</taxon>
        <taxon>Pentapetalae</taxon>
        <taxon>rosids</taxon>
        <taxon>fabids</taxon>
        <taxon>Malpighiales</taxon>
        <taxon>Euphorbiaceae</taxon>
        <taxon>Acalyphoideae</taxon>
        <taxon>Acalypheae</taxon>
        <taxon>Ricinus</taxon>
    </lineage>
</organism>
<keyword evidence="2" id="KW-1185">Reference proteome</keyword>
<dbReference type="InParanoid" id="B9SUY1"/>
<evidence type="ECO:0000313" key="2">
    <source>
        <dbReference type="Proteomes" id="UP000008311"/>
    </source>
</evidence>